<gene>
    <name evidence="1" type="ORF">FEG63_28070</name>
</gene>
<name>A0ABX2K053_9MYCO</name>
<proteinExistence type="predicted"/>
<organism evidence="1 2">
    <name type="scientific">Mycolicibacterium sphagni</name>
    <dbReference type="NCBI Taxonomy" id="1786"/>
    <lineage>
        <taxon>Bacteria</taxon>
        <taxon>Bacillati</taxon>
        <taxon>Actinomycetota</taxon>
        <taxon>Actinomycetes</taxon>
        <taxon>Mycobacteriales</taxon>
        <taxon>Mycobacteriaceae</taxon>
        <taxon>Mycolicibacterium</taxon>
    </lineage>
</organism>
<comment type="caution">
    <text evidence="1">The sequence shown here is derived from an EMBL/GenBank/DDBJ whole genome shotgun (WGS) entry which is preliminary data.</text>
</comment>
<dbReference type="EMBL" id="VBSB01000035">
    <property type="protein sequence ID" value="NTY63384.1"/>
    <property type="molecule type" value="Genomic_DNA"/>
</dbReference>
<reference evidence="1 2" key="1">
    <citation type="submission" date="2019-05" db="EMBL/GenBank/DDBJ databases">
        <title>Mycolicibacterium sphagni ENV482 genome assembly.</title>
        <authorList>
            <person name="Chen W."/>
            <person name="Faulkner N.W."/>
            <person name="Hyman M.R."/>
        </authorList>
    </citation>
    <scope>NUCLEOTIDE SEQUENCE [LARGE SCALE GENOMIC DNA]</scope>
    <source>
        <strain evidence="1 2">ENV482</strain>
    </source>
</reference>
<evidence type="ECO:0008006" key="3">
    <source>
        <dbReference type="Google" id="ProtNLM"/>
    </source>
</evidence>
<dbReference type="Proteomes" id="UP000708347">
    <property type="component" value="Unassembled WGS sequence"/>
</dbReference>
<dbReference type="RefSeq" id="WP_174400998.1">
    <property type="nucleotide sequence ID" value="NZ_VBSB01000035.1"/>
</dbReference>
<keyword evidence="2" id="KW-1185">Reference proteome</keyword>
<evidence type="ECO:0000313" key="1">
    <source>
        <dbReference type="EMBL" id="NTY63384.1"/>
    </source>
</evidence>
<dbReference type="Pfam" id="PF17963">
    <property type="entry name" value="Big_9"/>
    <property type="match status" value="1"/>
</dbReference>
<sequence>MVANALSGWVSRELRYTLFNRPPRITAVQHSQDPRTGVVTGELRDGPGHAGGSMYTVSQPDNALVQVNPDGSFTVTPDSNVAHHGGTVSFTVAADNGVNYRLSGSIGRFQSIIHSIAVNLGLSGPDTSTTVVVVNVVATNQPPVINGYTASTSAGTGTVAGQIRAVDPNNDNLGFSGSTTSALGAAVTVNPDGSFTYVPTADIRHAAAALNAPDAVKADSFGVTVTDGYGGTASARVDVTVNPANANPAGGAITDLQVDDIFGVITGSISGVTDPDSDALIYSANPTSAGGGWVDVFGDGSFTYNPTAEQRHLAAALGAPFTATHDSFAIFVADGHGGGTALTVIVPIPPEADEPPVGEEV</sequence>
<protein>
    <recommendedName>
        <fullName evidence="3">RapA2 cadherin-like domain-containing protein</fullName>
    </recommendedName>
</protein>
<accession>A0ABX2K053</accession>
<evidence type="ECO:0000313" key="2">
    <source>
        <dbReference type="Proteomes" id="UP000708347"/>
    </source>
</evidence>